<evidence type="ECO:0000313" key="1">
    <source>
        <dbReference type="EMBL" id="GAJ19722.1"/>
    </source>
</evidence>
<feature type="non-terminal residue" evidence="1">
    <location>
        <position position="1"/>
    </location>
</feature>
<dbReference type="EMBL" id="BARW01040683">
    <property type="protein sequence ID" value="GAJ19722.1"/>
    <property type="molecule type" value="Genomic_DNA"/>
</dbReference>
<dbReference type="AlphaFoldDB" id="X1VKM9"/>
<reference evidence="1" key="1">
    <citation type="journal article" date="2014" name="Front. Microbiol.">
        <title>High frequency of phylogenetically diverse reductive dehalogenase-homologous genes in deep subseafloor sedimentary metagenomes.</title>
        <authorList>
            <person name="Kawai M."/>
            <person name="Futagami T."/>
            <person name="Toyoda A."/>
            <person name="Takaki Y."/>
            <person name="Nishi S."/>
            <person name="Hori S."/>
            <person name="Arai W."/>
            <person name="Tsubouchi T."/>
            <person name="Morono Y."/>
            <person name="Uchiyama I."/>
            <person name="Ito T."/>
            <person name="Fujiyama A."/>
            <person name="Inagaki F."/>
            <person name="Takami H."/>
        </authorList>
    </citation>
    <scope>NUCLEOTIDE SEQUENCE</scope>
    <source>
        <strain evidence="1">Expedition CK06-06</strain>
    </source>
</reference>
<feature type="non-terminal residue" evidence="1">
    <location>
        <position position="117"/>
    </location>
</feature>
<accession>X1VKM9</accession>
<comment type="caution">
    <text evidence="1">The sequence shown here is derived from an EMBL/GenBank/DDBJ whole genome shotgun (WGS) entry which is preliminary data.</text>
</comment>
<gene>
    <name evidence="1" type="ORF">S12H4_61341</name>
</gene>
<protein>
    <submittedName>
        <fullName evidence="1">Uncharacterized protein</fullName>
    </submittedName>
</protein>
<organism evidence="1">
    <name type="scientific">marine sediment metagenome</name>
    <dbReference type="NCBI Taxonomy" id="412755"/>
    <lineage>
        <taxon>unclassified sequences</taxon>
        <taxon>metagenomes</taxon>
        <taxon>ecological metagenomes</taxon>
    </lineage>
</organism>
<sequence length="117" mass="13250">DACVECDGDHNHCLNKYGPTGGPVYCYKFTVNDYFVMQKCSDCTPETCPTISSNGPYCDFLDSGKCRYCLLNKHCKDPDKPYCSRNFDGMDCLTEDECVECYHEDHCPDDGELEGYC</sequence>
<proteinExistence type="predicted"/>
<name>X1VKM9_9ZZZZ</name>